<feature type="transmembrane region" description="Helical" evidence="8">
    <location>
        <begin position="137"/>
        <end position="162"/>
    </location>
</feature>
<keyword evidence="5" id="KW-0133">Cell shape</keyword>
<dbReference type="EMBL" id="NRJG01000080">
    <property type="protein sequence ID" value="RIY37828.1"/>
    <property type="molecule type" value="Genomic_DNA"/>
</dbReference>
<evidence type="ECO:0000256" key="1">
    <source>
        <dbReference type="ARBA" id="ARBA00004651"/>
    </source>
</evidence>
<evidence type="ECO:0000256" key="2">
    <source>
        <dbReference type="ARBA" id="ARBA00007776"/>
    </source>
</evidence>
<dbReference type="Pfam" id="PF04093">
    <property type="entry name" value="MreD"/>
    <property type="match status" value="1"/>
</dbReference>
<comment type="caution">
    <text evidence="9">The sequence shown here is derived from an EMBL/GenBank/DDBJ whole genome shotgun (WGS) entry which is preliminary data.</text>
</comment>
<dbReference type="GO" id="GO:0008360">
    <property type="term" value="P:regulation of cell shape"/>
    <property type="evidence" value="ECO:0007669"/>
    <property type="project" value="UniProtKB-KW"/>
</dbReference>
<reference evidence="9 10" key="1">
    <citation type="submission" date="2017-08" db="EMBL/GenBank/DDBJ databases">
        <title>Reclassification of Bisgaard taxon 37 and 44.</title>
        <authorList>
            <person name="Christensen H."/>
        </authorList>
    </citation>
    <scope>NUCLEOTIDE SEQUENCE [LARGE SCALE GENOMIC DNA]</scope>
    <source>
        <strain evidence="9 10">111</strain>
    </source>
</reference>
<feature type="transmembrane region" description="Helical" evidence="8">
    <location>
        <begin position="7"/>
        <end position="27"/>
    </location>
</feature>
<evidence type="ECO:0000256" key="6">
    <source>
        <dbReference type="ARBA" id="ARBA00022989"/>
    </source>
</evidence>
<dbReference type="NCBIfam" id="TIGR03426">
    <property type="entry name" value="shape_MreD"/>
    <property type="match status" value="1"/>
</dbReference>
<sequence length="172" mass="20202">MRRIMSKIFASIVVYLTFLIGFIITTIPWDAKFVFLRPYWILALLLVWTVKDPRRVGYITALVLGVLADSISGSQLGEHAIAFLIVTFLNRRFIPLYNSIGYLFQFICVILFTFVYSIIIFVLELFSYNFIKFDLEFFIPILTTALFWAWLMTAVSFMQGWLHRKFRIKIGK</sequence>
<keyword evidence="4 8" id="KW-0812">Transmembrane</keyword>
<name>A0A3A1YKT4_9GAMM</name>
<dbReference type="InterPro" id="IPR026034">
    <property type="entry name" value="MreD_proteobac"/>
</dbReference>
<dbReference type="GO" id="GO:0005886">
    <property type="term" value="C:plasma membrane"/>
    <property type="evidence" value="ECO:0007669"/>
    <property type="project" value="UniProtKB-SubCell"/>
</dbReference>
<dbReference type="PANTHER" id="PTHR37484:SF1">
    <property type="entry name" value="ROD SHAPE-DETERMINING PROTEIN MRED"/>
    <property type="match status" value="1"/>
</dbReference>
<dbReference type="AlphaFoldDB" id="A0A3A1YKT4"/>
<evidence type="ECO:0000256" key="8">
    <source>
        <dbReference type="SAM" id="Phobius"/>
    </source>
</evidence>
<keyword evidence="6 8" id="KW-1133">Transmembrane helix</keyword>
<keyword evidence="10" id="KW-1185">Reference proteome</keyword>
<dbReference type="PANTHER" id="PTHR37484">
    <property type="entry name" value="ROD SHAPE-DETERMINING PROTEIN MRED"/>
    <property type="match status" value="1"/>
</dbReference>
<organism evidence="9 10">
    <name type="scientific">Psittacicella hinzii</name>
    <dbReference type="NCBI Taxonomy" id="2028575"/>
    <lineage>
        <taxon>Bacteria</taxon>
        <taxon>Pseudomonadati</taxon>
        <taxon>Pseudomonadota</taxon>
        <taxon>Gammaproteobacteria</taxon>
        <taxon>Pasteurellales</taxon>
        <taxon>Psittacicellaceae</taxon>
        <taxon>Psittacicella</taxon>
    </lineage>
</organism>
<keyword evidence="7 8" id="KW-0472">Membrane</keyword>
<accession>A0A3A1YKT4</accession>
<protein>
    <submittedName>
        <fullName evidence="9">Rod shape-determining protein MreD</fullName>
    </submittedName>
</protein>
<evidence type="ECO:0000313" key="9">
    <source>
        <dbReference type="EMBL" id="RIY37828.1"/>
    </source>
</evidence>
<feature type="transmembrane region" description="Helical" evidence="8">
    <location>
        <begin position="33"/>
        <end position="50"/>
    </location>
</feature>
<evidence type="ECO:0000256" key="7">
    <source>
        <dbReference type="ARBA" id="ARBA00023136"/>
    </source>
</evidence>
<evidence type="ECO:0000256" key="5">
    <source>
        <dbReference type="ARBA" id="ARBA00022960"/>
    </source>
</evidence>
<evidence type="ECO:0000256" key="3">
    <source>
        <dbReference type="ARBA" id="ARBA00022475"/>
    </source>
</evidence>
<keyword evidence="3" id="KW-1003">Cell membrane</keyword>
<dbReference type="InterPro" id="IPR007227">
    <property type="entry name" value="Cell_shape_determining_MreD"/>
</dbReference>
<feature type="transmembrane region" description="Helical" evidence="8">
    <location>
        <begin position="100"/>
        <end position="131"/>
    </location>
</feature>
<comment type="similarity">
    <text evidence="2">Belongs to the MreD family.</text>
</comment>
<comment type="subcellular location">
    <subcellularLocation>
        <location evidence="1">Cell membrane</location>
        <topology evidence="1">Multi-pass membrane protein</topology>
    </subcellularLocation>
</comment>
<dbReference type="OrthoDB" id="6647425at2"/>
<dbReference type="Proteomes" id="UP000265916">
    <property type="component" value="Unassembled WGS sequence"/>
</dbReference>
<gene>
    <name evidence="9" type="primary">mreD</name>
    <name evidence="9" type="ORF">CKF58_04675</name>
</gene>
<proteinExistence type="inferred from homology"/>
<evidence type="ECO:0000313" key="10">
    <source>
        <dbReference type="Proteomes" id="UP000265916"/>
    </source>
</evidence>
<evidence type="ECO:0000256" key="4">
    <source>
        <dbReference type="ARBA" id="ARBA00022692"/>
    </source>
</evidence>